<reference evidence="1 2" key="1">
    <citation type="submission" date="2018-08" db="EMBL/GenBank/DDBJ databases">
        <authorList>
            <person name="Duda J.M."/>
            <person name="Larson A.P."/>
            <person name="Nowak S."/>
            <person name="Ricci M.J."/>
            <person name="Westholm D.E."/>
            <person name="Delesalle V.A."/>
            <person name="Garlena R.A."/>
            <person name="Russell D.A."/>
            <person name="Pope W.H."/>
            <person name="Jacobs-Sera D."/>
            <person name="Hatfull G.F."/>
        </authorList>
    </citation>
    <scope>NUCLEOTIDE SEQUENCE [LARGE SCALE GENOMIC DNA]</scope>
</reference>
<dbReference type="RefSeq" id="YP_010098316.1">
    <property type="nucleotide sequence ID" value="NC_055766.1"/>
</dbReference>
<keyword evidence="2" id="KW-1185">Reference proteome</keyword>
<dbReference type="EMBL" id="MH727547">
    <property type="protein sequence ID" value="AYB69213.1"/>
    <property type="molecule type" value="Genomic_DNA"/>
</dbReference>
<dbReference type="GeneID" id="65115958"/>
<evidence type="ECO:0000313" key="2">
    <source>
        <dbReference type="Proteomes" id="UP000267882"/>
    </source>
</evidence>
<protein>
    <submittedName>
        <fullName evidence="1">Uncharacterized protein</fullName>
    </submittedName>
</protein>
<accession>A0A385UEI7</accession>
<gene>
    <name evidence="1" type="primary">60</name>
    <name evidence="1" type="ORF">SEA_FOXBORO_60</name>
</gene>
<dbReference type="KEGG" id="vg:65115958"/>
<evidence type="ECO:0000313" key="1">
    <source>
        <dbReference type="EMBL" id="AYB69213.1"/>
    </source>
</evidence>
<organism evidence="1 2">
    <name type="scientific">Gordonia phage Foxboro</name>
    <dbReference type="NCBI Taxonomy" id="2301602"/>
    <lineage>
        <taxon>Viruses</taxon>
        <taxon>Duplodnaviria</taxon>
        <taxon>Heunggongvirae</taxon>
        <taxon>Uroviricota</taxon>
        <taxon>Caudoviricetes</taxon>
        <taxon>Zierdtviridae</taxon>
        <taxon>Emilbogenvirinae</taxon>
        <taxon>Foxborovirus</taxon>
        <taxon>Foxborovirus foxboro</taxon>
    </lineage>
</organism>
<dbReference type="Proteomes" id="UP000267882">
    <property type="component" value="Segment"/>
</dbReference>
<name>A0A385UEI7_9CAUD</name>
<proteinExistence type="predicted"/>
<sequence>MMYQETTVFYHSKAQEPRAHPSWHVQYPTGSAPLVPRVGDHVESSGLRPVLKVSWSMHVNRPGRTLINVELGAPE</sequence>